<organism evidence="1 2">
    <name type="scientific">Prunus dulcis</name>
    <name type="common">Almond</name>
    <name type="synonym">Amygdalus dulcis</name>
    <dbReference type="NCBI Taxonomy" id="3755"/>
    <lineage>
        <taxon>Eukaryota</taxon>
        <taxon>Viridiplantae</taxon>
        <taxon>Streptophyta</taxon>
        <taxon>Embryophyta</taxon>
        <taxon>Tracheophyta</taxon>
        <taxon>Spermatophyta</taxon>
        <taxon>Magnoliopsida</taxon>
        <taxon>eudicotyledons</taxon>
        <taxon>Gunneridae</taxon>
        <taxon>Pentapetalae</taxon>
        <taxon>rosids</taxon>
        <taxon>fabids</taxon>
        <taxon>Rosales</taxon>
        <taxon>Rosaceae</taxon>
        <taxon>Amygdaloideae</taxon>
        <taxon>Amygdaleae</taxon>
        <taxon>Prunus</taxon>
    </lineage>
</organism>
<dbReference type="AlphaFoldDB" id="A0AAD4ZPF1"/>
<dbReference type="Proteomes" id="UP001054821">
    <property type="component" value="Chromosome 1"/>
</dbReference>
<name>A0AAD4ZPF1_PRUDU</name>
<gene>
    <name evidence="1" type="ORF">L3X38_004617</name>
</gene>
<keyword evidence="2" id="KW-1185">Reference proteome</keyword>
<sequence>MQSFCSFSSYNYYPLEVSGVNTFHEAFSKFLTMYSKYQSSERIDQLRLDEYSHLSPKPVNWMAQSARERDCMLNVICSDVVGIISCHDGLHLHQICGRDRGS</sequence>
<accession>A0AAD4ZPF1</accession>
<dbReference type="EMBL" id="JAJFAZ020000001">
    <property type="protein sequence ID" value="KAI5351726.1"/>
    <property type="molecule type" value="Genomic_DNA"/>
</dbReference>
<protein>
    <submittedName>
        <fullName evidence="1">Uncharacterized protein</fullName>
    </submittedName>
</protein>
<comment type="caution">
    <text evidence="1">The sequence shown here is derived from an EMBL/GenBank/DDBJ whole genome shotgun (WGS) entry which is preliminary data.</text>
</comment>
<evidence type="ECO:0000313" key="2">
    <source>
        <dbReference type="Proteomes" id="UP001054821"/>
    </source>
</evidence>
<evidence type="ECO:0000313" key="1">
    <source>
        <dbReference type="EMBL" id="KAI5351726.1"/>
    </source>
</evidence>
<proteinExistence type="predicted"/>
<reference evidence="1 2" key="1">
    <citation type="journal article" date="2022" name="G3 (Bethesda)">
        <title>Whole-genome sequence and methylome profiling of the almond [Prunus dulcis (Mill.) D.A. Webb] cultivar 'Nonpareil'.</title>
        <authorList>
            <person name="D'Amico-Willman K.M."/>
            <person name="Ouma W.Z."/>
            <person name="Meulia T."/>
            <person name="Sideli G.M."/>
            <person name="Gradziel T.M."/>
            <person name="Fresnedo-Ramirez J."/>
        </authorList>
    </citation>
    <scope>NUCLEOTIDE SEQUENCE [LARGE SCALE GENOMIC DNA]</scope>
    <source>
        <strain evidence="1">Clone GOH B32 T37-40</strain>
    </source>
</reference>